<evidence type="ECO:0000256" key="1">
    <source>
        <dbReference type="ARBA" id="ARBA00010211"/>
    </source>
</evidence>
<name>A0A5B9DQU6_9HYPH</name>
<dbReference type="Gene3D" id="3.90.850.10">
    <property type="entry name" value="Fumarylacetoacetase-like, C-terminal domain"/>
    <property type="match status" value="1"/>
</dbReference>
<evidence type="ECO:0000313" key="4">
    <source>
        <dbReference type="Proteomes" id="UP000321062"/>
    </source>
</evidence>
<evidence type="ECO:0000256" key="2">
    <source>
        <dbReference type="ARBA" id="ARBA00022723"/>
    </source>
</evidence>
<proteinExistence type="inferred from homology"/>
<keyword evidence="4" id="KW-1185">Reference proteome</keyword>
<comment type="similarity">
    <text evidence="1">Belongs to the FAH family.</text>
</comment>
<evidence type="ECO:0000313" key="3">
    <source>
        <dbReference type="EMBL" id="QEE21791.1"/>
    </source>
</evidence>
<dbReference type="GO" id="GO:0016853">
    <property type="term" value="F:isomerase activity"/>
    <property type="evidence" value="ECO:0007669"/>
    <property type="project" value="UniProtKB-ARBA"/>
</dbReference>
<keyword evidence="2" id="KW-0479">Metal-binding</keyword>
<dbReference type="GO" id="GO:0019752">
    <property type="term" value="P:carboxylic acid metabolic process"/>
    <property type="evidence" value="ECO:0007669"/>
    <property type="project" value="UniProtKB-ARBA"/>
</dbReference>
<dbReference type="InterPro" id="IPR011234">
    <property type="entry name" value="Fumarylacetoacetase-like_C"/>
</dbReference>
<dbReference type="SUPFAM" id="SSF56529">
    <property type="entry name" value="FAH"/>
    <property type="match status" value="1"/>
</dbReference>
<dbReference type="InterPro" id="IPR051121">
    <property type="entry name" value="FAH"/>
</dbReference>
<dbReference type="GO" id="GO:0016787">
    <property type="term" value="F:hydrolase activity"/>
    <property type="evidence" value="ECO:0007669"/>
    <property type="project" value="UniProtKB-KW"/>
</dbReference>
<reference evidence="3 4" key="1">
    <citation type="journal article" date="2015" name="Int. J. Syst. Evol. Microbiol.">
        <title>Youhaiella tibetensis gen. nov., sp. nov., isolated from subsurface sediment.</title>
        <authorList>
            <person name="Wang Y.X."/>
            <person name="Huang F.Q."/>
            <person name="Nogi Y."/>
            <person name="Pang S.J."/>
            <person name="Wang P.K."/>
            <person name="Lv J."/>
        </authorList>
    </citation>
    <scope>NUCLEOTIDE SEQUENCE [LARGE SCALE GENOMIC DNA]</scope>
    <source>
        <strain evidence="4">fig4</strain>
    </source>
</reference>
<accession>A0A5B9DQU6</accession>
<organism evidence="3 4">
    <name type="scientific">Paradevosia tibetensis</name>
    <dbReference type="NCBI Taxonomy" id="1447062"/>
    <lineage>
        <taxon>Bacteria</taxon>
        <taxon>Pseudomonadati</taxon>
        <taxon>Pseudomonadota</taxon>
        <taxon>Alphaproteobacteria</taxon>
        <taxon>Hyphomicrobiales</taxon>
        <taxon>Devosiaceae</taxon>
        <taxon>Paradevosia</taxon>
    </lineage>
</organism>
<dbReference type="RefSeq" id="WP_147657164.1">
    <property type="nucleotide sequence ID" value="NZ_BMFM01000002.1"/>
</dbReference>
<dbReference type="Pfam" id="PF01557">
    <property type="entry name" value="FAA_hydrolase"/>
    <property type="match status" value="1"/>
</dbReference>
<dbReference type="FunFam" id="3.90.850.10:FF:000002">
    <property type="entry name" value="2-hydroxyhepta-2,4-diene-1,7-dioate isomerase"/>
    <property type="match status" value="1"/>
</dbReference>
<dbReference type="InterPro" id="IPR036663">
    <property type="entry name" value="Fumarylacetoacetase_C_sf"/>
</dbReference>
<dbReference type="OrthoDB" id="5197601at2"/>
<dbReference type="PANTHER" id="PTHR42796">
    <property type="entry name" value="FUMARYLACETOACETATE HYDROLASE DOMAIN-CONTAINING PROTEIN 2A-RELATED"/>
    <property type="match status" value="1"/>
</dbReference>
<dbReference type="KEGG" id="yti:FNA67_17080"/>
<dbReference type="GO" id="GO:0046872">
    <property type="term" value="F:metal ion binding"/>
    <property type="evidence" value="ECO:0007669"/>
    <property type="project" value="UniProtKB-KW"/>
</dbReference>
<dbReference type="EMBL" id="CP041690">
    <property type="protein sequence ID" value="QEE21791.1"/>
    <property type="molecule type" value="Genomic_DNA"/>
</dbReference>
<dbReference type="AlphaFoldDB" id="A0A5B9DQU6"/>
<gene>
    <name evidence="3" type="ORF">FNA67_17080</name>
</gene>
<sequence>MRLATVNDSGAPRVGVIEGELIRLLPAQEGDMVTLIGRGKAEIERLVEAAPLDTIPLADAKLMAPIQRFGRDILCTGWNYWDHFEESRGKREGQDVDKPKAPTFFTKGPNTVIGPCDEIGLDPHISAKWDYEAEVAIVIGKRCRSVSKAEALDYVFGYTLANDVSQRDLQRRHGGQWLKGKSIDKTMPLGPFLVTGDELDVPEITLELTLNGETMQSAKLKQMAFPIAELVAELSFGMTLEPGDVIITGTPSGIGNAREPAIFLKPGDEMVVSATGLGQLRNRVVEADLHGTTDIPSMSETK</sequence>
<dbReference type="Proteomes" id="UP000321062">
    <property type="component" value="Chromosome"/>
</dbReference>
<keyword evidence="3" id="KW-0378">Hydrolase</keyword>
<protein>
    <submittedName>
        <fullName evidence="3">Fumarylacetoacetate hydrolase family protein</fullName>
    </submittedName>
</protein>
<dbReference type="PANTHER" id="PTHR42796:SF4">
    <property type="entry name" value="FUMARYLACETOACETATE HYDROLASE DOMAIN-CONTAINING PROTEIN 2A"/>
    <property type="match status" value="1"/>
</dbReference>